<evidence type="ECO:0000256" key="2">
    <source>
        <dbReference type="ARBA" id="ARBA00022723"/>
    </source>
</evidence>
<dbReference type="NCBIfam" id="TIGR00221">
    <property type="entry name" value="nagA"/>
    <property type="match status" value="1"/>
</dbReference>
<keyword evidence="4" id="KW-0119">Carbohydrate metabolism</keyword>
<reference evidence="8" key="1">
    <citation type="submission" date="2021-02" db="EMBL/GenBank/DDBJ databases">
        <title>Rhodobacter shimadae sp. nov., an aerobic anoxygenic phototrophic bacterium isolated from a hot spring.</title>
        <authorList>
            <person name="Muramatsu S."/>
            <person name="Haruta S."/>
            <person name="Hirose S."/>
            <person name="Hanada S."/>
        </authorList>
    </citation>
    <scope>NUCLEOTIDE SEQUENCE</scope>
    <source>
        <strain evidence="8">N10</strain>
    </source>
</reference>
<dbReference type="SUPFAM" id="SSF51556">
    <property type="entry name" value="Metallo-dependent hydrolases"/>
    <property type="match status" value="1"/>
</dbReference>
<dbReference type="Gene3D" id="3.20.20.140">
    <property type="entry name" value="Metal-dependent hydrolases"/>
    <property type="match status" value="1"/>
</dbReference>
<evidence type="ECO:0000256" key="5">
    <source>
        <dbReference type="PIRSR" id="PIRSR038994-1"/>
    </source>
</evidence>
<evidence type="ECO:0000256" key="3">
    <source>
        <dbReference type="ARBA" id="ARBA00022801"/>
    </source>
</evidence>
<feature type="binding site" evidence="6">
    <location>
        <begin position="307"/>
        <end position="309"/>
    </location>
    <ligand>
        <name>substrate</name>
    </ligand>
</feature>
<organism evidence="8 9">
    <name type="scientific">Neotabrizicola shimadae</name>
    <dbReference type="NCBI Taxonomy" id="2807096"/>
    <lineage>
        <taxon>Bacteria</taxon>
        <taxon>Pseudomonadati</taxon>
        <taxon>Pseudomonadota</taxon>
        <taxon>Alphaproteobacteria</taxon>
        <taxon>Rhodobacterales</taxon>
        <taxon>Paracoccaceae</taxon>
        <taxon>Neotabrizicola</taxon>
    </lineage>
</organism>
<dbReference type="PANTHER" id="PTHR11113:SF14">
    <property type="entry name" value="N-ACETYLGLUCOSAMINE-6-PHOSPHATE DEACETYLASE"/>
    <property type="match status" value="1"/>
</dbReference>
<dbReference type="RefSeq" id="WP_220662953.1">
    <property type="nucleotide sequence ID" value="NZ_CP069370.1"/>
</dbReference>
<dbReference type="EMBL" id="CP069370">
    <property type="protein sequence ID" value="QYZ70736.1"/>
    <property type="molecule type" value="Genomic_DNA"/>
</dbReference>
<evidence type="ECO:0000256" key="4">
    <source>
        <dbReference type="PIRNR" id="PIRNR038994"/>
    </source>
</evidence>
<name>A0A8G1EE00_9RHOB</name>
<dbReference type="EC" id="3.5.1.25" evidence="8"/>
<protein>
    <submittedName>
        <fullName evidence="8">N-acetylglucosamine-6-phosphate deacetylase</fullName>
        <ecNumber evidence="8">3.5.1.25</ecNumber>
    </submittedName>
</protein>
<feature type="binding site" evidence="7">
    <location>
        <position position="196"/>
    </location>
    <ligand>
        <name>Zn(2+)</name>
        <dbReference type="ChEBI" id="CHEBI:29105"/>
    </ligand>
</feature>
<evidence type="ECO:0000313" key="9">
    <source>
        <dbReference type="Proteomes" id="UP000826300"/>
    </source>
</evidence>
<dbReference type="InterPro" id="IPR003764">
    <property type="entry name" value="GlcNAc_6-P_deAcase"/>
</dbReference>
<dbReference type="KEGG" id="nsm:JO391_04270"/>
<feature type="binding site" evidence="6">
    <location>
        <position position="228"/>
    </location>
    <ligand>
        <name>substrate</name>
    </ligand>
</feature>
<dbReference type="InterPro" id="IPR032466">
    <property type="entry name" value="Metal_Hydrolase"/>
</dbReference>
<feature type="binding site" evidence="7">
    <location>
        <position position="217"/>
    </location>
    <ligand>
        <name>Zn(2+)</name>
        <dbReference type="ChEBI" id="CHEBI:29105"/>
    </ligand>
</feature>
<evidence type="ECO:0000256" key="6">
    <source>
        <dbReference type="PIRSR" id="PIRSR038994-2"/>
    </source>
</evidence>
<dbReference type="InterPro" id="IPR011059">
    <property type="entry name" value="Metal-dep_hydrolase_composite"/>
</dbReference>
<feature type="binding site" evidence="6">
    <location>
        <position position="251"/>
    </location>
    <ligand>
        <name>substrate</name>
    </ligand>
</feature>
<dbReference type="GO" id="GO:0006046">
    <property type="term" value="P:N-acetylglucosamine catabolic process"/>
    <property type="evidence" value="ECO:0007669"/>
    <property type="project" value="TreeGrafter"/>
</dbReference>
<dbReference type="Proteomes" id="UP000826300">
    <property type="component" value="Chromosome"/>
</dbReference>
<keyword evidence="9" id="KW-1185">Reference proteome</keyword>
<accession>A0A8G1EE00</accession>
<dbReference type="GO" id="GO:0046872">
    <property type="term" value="F:metal ion binding"/>
    <property type="evidence" value="ECO:0007669"/>
    <property type="project" value="UniProtKB-KW"/>
</dbReference>
<evidence type="ECO:0000256" key="7">
    <source>
        <dbReference type="PIRSR" id="PIRSR038994-3"/>
    </source>
</evidence>
<feature type="binding site" evidence="6">
    <location>
        <begin position="220"/>
        <end position="221"/>
    </location>
    <ligand>
        <name>substrate</name>
    </ligand>
</feature>
<dbReference type="GO" id="GO:0008448">
    <property type="term" value="F:N-acetylglucosamine-6-phosphate deacetylase activity"/>
    <property type="evidence" value="ECO:0007669"/>
    <property type="project" value="UniProtKB-EC"/>
</dbReference>
<proteinExistence type="inferred from homology"/>
<dbReference type="PANTHER" id="PTHR11113">
    <property type="entry name" value="N-ACETYLGLUCOSAMINE-6-PHOSPHATE DEACETYLASE"/>
    <property type="match status" value="1"/>
</dbReference>
<sequence length="384" mass="39954">MPKADLLWLCPDHLFDGERLLAAHALGLRDGVVEVVVPQADLAPRDAVQRVAGTLSTGFIDLQVNGGGGILLNNTPTPEALVAIAAAHRPLGTVALLPTVITDRAEVLARAVEASLAARGARGVIGLHIEGPHLSLPRRGTHDPAFVRPFEPTTLAHVQRLRAAAIPVMITVAPESVSPDQIAALAATGAVVSLGHTDTDAETIRTALKAGATCFTHLFNAMSPMLNRAPGVTGAAINSTAYAGIICDGIHVADEMVGLAIRARPVPDRMFLVSDAMATVGGPDSFTLYGRTIRVQDGRLVNAEGSLAGAHVTMAQSLQRLISVVGVAPETALRMAVTVPARLMGQPALARVEGRPLDDLVRLGADWSFQGLGSTLALDEPARA</sequence>
<comment type="similarity">
    <text evidence="1 4">Belongs to the metallo-dependent hydrolases superfamily. NagA family.</text>
</comment>
<keyword evidence="3 4" id="KW-0378">Hydrolase</keyword>
<feature type="binding site" evidence="6">
    <location>
        <position position="141"/>
    </location>
    <ligand>
        <name>substrate</name>
    </ligand>
</feature>
<gene>
    <name evidence="8" type="primary">nagA</name>
    <name evidence="8" type="ORF">JO391_04270</name>
</gene>
<feature type="binding site" evidence="7">
    <location>
        <position position="130"/>
    </location>
    <ligand>
        <name>Zn(2+)</name>
        <dbReference type="ChEBI" id="CHEBI:29105"/>
    </ligand>
</feature>
<evidence type="ECO:0000313" key="8">
    <source>
        <dbReference type="EMBL" id="QYZ70736.1"/>
    </source>
</evidence>
<dbReference type="AlphaFoldDB" id="A0A8G1EE00"/>
<dbReference type="PIRSF" id="PIRSF038994">
    <property type="entry name" value="NagA"/>
    <property type="match status" value="1"/>
</dbReference>
<keyword evidence="2 7" id="KW-0479">Metal-binding</keyword>
<feature type="active site" description="Proton donor/acceptor" evidence="5">
    <location>
        <position position="275"/>
    </location>
</feature>
<evidence type="ECO:0000256" key="1">
    <source>
        <dbReference type="ARBA" id="ARBA00010716"/>
    </source>
</evidence>
<dbReference type="Gene3D" id="2.30.40.10">
    <property type="entry name" value="Urease, subunit C, domain 1"/>
    <property type="match status" value="1"/>
</dbReference>
<comment type="cofactor">
    <cofactor evidence="7">
        <name>a divalent metal cation</name>
        <dbReference type="ChEBI" id="CHEBI:60240"/>
    </cofactor>
    <text evidence="7">Binds 1 divalent metal cation per subunit.</text>
</comment>